<dbReference type="NCBIfam" id="TIGR01833">
    <property type="entry name" value="HMG-CoA-S_euk"/>
    <property type="match status" value="1"/>
</dbReference>
<dbReference type="SUPFAM" id="SSF53901">
    <property type="entry name" value="Thiolase-like"/>
    <property type="match status" value="2"/>
</dbReference>
<accession>A0A6A4WJE0</accession>
<sequence length="352" mass="39343">MASEKGTWPENVGILAMEIYFPSQYVDQEELEAFDGVSAGKYTIGLGQKRMGFCSDLEDINSLCMTVVHNLMQKTGTGLRSSHMQHAYDFYKPDLSSEYPVVDGRLSIQSYLGALDQCYRRYRQKAAARPGGSPVTVDSFDAVLFHSPFGKLVQKSLARLVFNDFLQADDATVAEKYPGLEELRGKTLEESYFDRDVEKAFMERSRDQFEKKTRPSLLLASNVGNMYTPSLYSCLVSLLVSKKPDELTGTRIALFSYGSGLASSLFSIRVATSNGSGSRLEALLACVSDVMSRLESRQKVPPQVFADTMKLREESHHLAPYQPKGDPSVLFPGTYYLTGIDEKHRRQYSRAT</sequence>
<protein>
    <recommendedName>
        <fullName evidence="5">Hydroxymethylglutaryl-CoA synthase</fullName>
        <shortName evidence="5">HMG-CoA synthase</shortName>
        <ecNumber evidence="5">2.3.3.10</ecNumber>
    </recommendedName>
    <alternativeName>
        <fullName evidence="5">3-hydroxy-3-methylglutaryl coenzyme A synthase</fullName>
    </alternativeName>
</protein>
<evidence type="ECO:0000259" key="7">
    <source>
        <dbReference type="Pfam" id="PF08540"/>
    </source>
</evidence>
<name>A0A6A4WJE0_AMPAM</name>
<feature type="domain" description="Hydroxymethylglutaryl-coenzyme A synthase N-terminal" evidence="6">
    <location>
        <begin position="8"/>
        <end position="75"/>
    </location>
</feature>
<dbReference type="GO" id="GO:0010142">
    <property type="term" value="P:farnesyl diphosphate biosynthetic process, mevalonate pathway"/>
    <property type="evidence" value="ECO:0007669"/>
    <property type="project" value="InterPro"/>
</dbReference>
<dbReference type="PANTHER" id="PTHR43323:SF2">
    <property type="entry name" value="HYDROXYMETHYLGLUTARYL-COA SYNTHASE"/>
    <property type="match status" value="1"/>
</dbReference>
<keyword evidence="5" id="KW-1207">Sterol metabolism</keyword>
<dbReference type="GO" id="GO:0016126">
    <property type="term" value="P:sterol biosynthetic process"/>
    <property type="evidence" value="ECO:0007669"/>
    <property type="project" value="UniProtKB-KW"/>
</dbReference>
<dbReference type="AlphaFoldDB" id="A0A6A4WJE0"/>
<feature type="binding site" evidence="4">
    <location>
        <position position="155"/>
    </location>
    <ligand>
        <name>CoA</name>
        <dbReference type="ChEBI" id="CHEBI:57287"/>
    </ligand>
</feature>
<dbReference type="InterPro" id="IPR010122">
    <property type="entry name" value="HMG_CoA_synthase_euk"/>
</dbReference>
<evidence type="ECO:0000256" key="5">
    <source>
        <dbReference type="RuleBase" id="RU364071"/>
    </source>
</evidence>
<dbReference type="GO" id="GO:0006084">
    <property type="term" value="P:acetyl-CoA metabolic process"/>
    <property type="evidence" value="ECO:0007669"/>
    <property type="project" value="InterPro"/>
</dbReference>
<evidence type="ECO:0000313" key="8">
    <source>
        <dbReference type="EMBL" id="KAF0302031.1"/>
    </source>
</evidence>
<feature type="active site" description="Proton donor/acceptor" evidence="3">
    <location>
        <position position="146"/>
    </location>
</feature>
<organism evidence="8 9">
    <name type="scientific">Amphibalanus amphitrite</name>
    <name type="common">Striped barnacle</name>
    <name type="synonym">Balanus amphitrite</name>
    <dbReference type="NCBI Taxonomy" id="1232801"/>
    <lineage>
        <taxon>Eukaryota</taxon>
        <taxon>Metazoa</taxon>
        <taxon>Ecdysozoa</taxon>
        <taxon>Arthropoda</taxon>
        <taxon>Crustacea</taxon>
        <taxon>Multicrustacea</taxon>
        <taxon>Cirripedia</taxon>
        <taxon>Thoracica</taxon>
        <taxon>Thoracicalcarea</taxon>
        <taxon>Balanomorpha</taxon>
        <taxon>Balanoidea</taxon>
        <taxon>Balanidae</taxon>
        <taxon>Amphibalaninae</taxon>
        <taxon>Amphibalanus</taxon>
    </lineage>
</organism>
<comment type="similarity">
    <text evidence="1 5">Belongs to the thiolase-like superfamily. HMG-CoA synthase family.</text>
</comment>
<dbReference type="InterPro" id="IPR013746">
    <property type="entry name" value="HMG_CoA_synt_C_dom"/>
</dbReference>
<reference evidence="8 9" key="1">
    <citation type="submission" date="2019-07" db="EMBL/GenBank/DDBJ databases">
        <title>Draft genome assembly of a fouling barnacle, Amphibalanus amphitrite (Darwin, 1854): The first reference genome for Thecostraca.</title>
        <authorList>
            <person name="Kim W."/>
        </authorList>
    </citation>
    <scope>NUCLEOTIDE SEQUENCE [LARGE SCALE GENOMIC DNA]</scope>
    <source>
        <strain evidence="8">SNU_AA5</strain>
        <tissue evidence="8">Soma without cirri and trophi</tissue>
    </source>
</reference>
<comment type="pathway">
    <text evidence="5">Metabolic intermediate biosynthesis; (R)-mevalonate biosynthesis; (R)-mevalonate from acetyl-CoA: step 2/3.</text>
</comment>
<comment type="function">
    <text evidence="5">Catalyzes the condensation of acetyl-CoA with acetoacetyl-CoA to form HMG-CoA.</text>
</comment>
<dbReference type="InterPro" id="IPR013528">
    <property type="entry name" value="HMG_CoA_synth_N"/>
</dbReference>
<gene>
    <name evidence="8" type="primary">HMGCS-1</name>
    <name evidence="8" type="ORF">FJT64_003013</name>
</gene>
<dbReference type="Pfam" id="PF01154">
    <property type="entry name" value="HMG_CoA_synt_N"/>
    <property type="match status" value="1"/>
</dbReference>
<feature type="binding site" evidence="4">
    <location>
        <position position="107"/>
    </location>
    <ligand>
        <name>CoA</name>
        <dbReference type="ChEBI" id="CHEBI:57287"/>
    </ligand>
</feature>
<comment type="caution">
    <text evidence="8">The sequence shown here is derived from an EMBL/GenBank/DDBJ whole genome shotgun (WGS) entry which is preliminary data.</text>
</comment>
<keyword evidence="2 5" id="KW-0808">Transferase</keyword>
<feature type="domain" description="Hydroxymethylglutaryl-coenzyme A synthase C-terminal" evidence="7">
    <location>
        <begin position="78"/>
        <end position="350"/>
    </location>
</feature>
<dbReference type="Proteomes" id="UP000440578">
    <property type="component" value="Unassembled WGS sequence"/>
</dbReference>
<feature type="binding site" evidence="4">
    <location>
        <position position="151"/>
    </location>
    <ligand>
        <name>CoA</name>
        <dbReference type="ChEBI" id="CHEBI:57287"/>
    </ligand>
</feature>
<evidence type="ECO:0000313" key="9">
    <source>
        <dbReference type="Proteomes" id="UP000440578"/>
    </source>
</evidence>
<evidence type="ECO:0000256" key="3">
    <source>
        <dbReference type="PIRSR" id="PIRSR610122-1"/>
    </source>
</evidence>
<dbReference type="GO" id="GO:0004421">
    <property type="term" value="F:hydroxymethylglutaryl-CoA synthase activity"/>
    <property type="evidence" value="ECO:0007669"/>
    <property type="project" value="UniProtKB-EC"/>
</dbReference>
<dbReference type="Gene3D" id="3.40.47.10">
    <property type="match status" value="2"/>
</dbReference>
<keyword evidence="5" id="KW-0444">Lipid biosynthesis</keyword>
<keyword evidence="5" id="KW-0756">Sterol biosynthesis</keyword>
<evidence type="ECO:0000259" key="6">
    <source>
        <dbReference type="Pfam" id="PF01154"/>
    </source>
</evidence>
<comment type="catalytic activity">
    <reaction evidence="5">
        <text>acetoacetyl-CoA + acetyl-CoA + H2O = (3S)-3-hydroxy-3-methylglutaryl-CoA + CoA + H(+)</text>
        <dbReference type="Rhea" id="RHEA:10188"/>
        <dbReference type="ChEBI" id="CHEBI:15377"/>
        <dbReference type="ChEBI" id="CHEBI:15378"/>
        <dbReference type="ChEBI" id="CHEBI:43074"/>
        <dbReference type="ChEBI" id="CHEBI:57286"/>
        <dbReference type="ChEBI" id="CHEBI:57287"/>
        <dbReference type="ChEBI" id="CHEBI:57288"/>
        <dbReference type="EC" id="2.3.3.10"/>
    </reaction>
</comment>
<dbReference type="InterPro" id="IPR016039">
    <property type="entry name" value="Thiolase-like"/>
</dbReference>
<keyword evidence="5" id="KW-0443">Lipid metabolism</keyword>
<dbReference type="OrthoDB" id="1269963at2759"/>
<dbReference type="PANTHER" id="PTHR43323">
    <property type="entry name" value="3-HYDROXY-3-METHYLGLUTARYL COENZYME A SYNTHASE"/>
    <property type="match status" value="1"/>
</dbReference>
<keyword evidence="9" id="KW-1185">Reference proteome</keyword>
<evidence type="ECO:0000256" key="2">
    <source>
        <dbReference type="ARBA" id="ARBA00022679"/>
    </source>
</evidence>
<proteinExistence type="inferred from homology"/>
<keyword evidence="5" id="KW-0753">Steroid metabolism</keyword>
<dbReference type="EC" id="2.3.3.10" evidence="5"/>
<keyword evidence="5" id="KW-0752">Steroid biosynthesis</keyword>
<evidence type="ECO:0000256" key="4">
    <source>
        <dbReference type="PIRSR" id="PIRSR610122-2"/>
    </source>
</evidence>
<evidence type="ECO:0000256" key="1">
    <source>
        <dbReference type="ARBA" id="ARBA00007061"/>
    </source>
</evidence>
<dbReference type="EMBL" id="VIIS01001102">
    <property type="protein sequence ID" value="KAF0302031.1"/>
    <property type="molecule type" value="Genomic_DNA"/>
</dbReference>
<dbReference type="UniPathway" id="UPA00058">
    <property type="reaction ID" value="UER00102"/>
</dbReference>
<dbReference type="Pfam" id="PF08540">
    <property type="entry name" value="HMG_CoA_synt_C"/>
    <property type="match status" value="1"/>
</dbReference>